<evidence type="ECO:0000256" key="12">
    <source>
        <dbReference type="ARBA" id="ARBA00023136"/>
    </source>
</evidence>
<keyword evidence="11 14" id="KW-0503">Monooxygenase</keyword>
<dbReference type="GO" id="GO:0016705">
    <property type="term" value="F:oxidoreductase activity, acting on paired donors, with incorporation or reduction of molecular oxygen"/>
    <property type="evidence" value="ECO:0007669"/>
    <property type="project" value="InterPro"/>
</dbReference>
<comment type="subcellular location">
    <subcellularLocation>
        <location evidence="3">Endoplasmic reticulum membrane</location>
        <topology evidence="3">Peripheral membrane protein</topology>
    </subcellularLocation>
    <subcellularLocation>
        <location evidence="2">Microsome membrane</location>
        <topology evidence="2">Peripheral membrane protein</topology>
    </subcellularLocation>
</comment>
<dbReference type="InterPro" id="IPR002401">
    <property type="entry name" value="Cyt_P450_E_grp-I"/>
</dbReference>
<keyword evidence="8" id="KW-0492">Microsome</keyword>
<keyword evidence="10 13" id="KW-0408">Iron</keyword>
<comment type="similarity">
    <text evidence="4 14">Belongs to the cytochrome P450 family.</text>
</comment>
<dbReference type="SUPFAM" id="SSF48264">
    <property type="entry name" value="Cytochrome P450"/>
    <property type="match status" value="1"/>
</dbReference>
<accession>A0AAV7X3G9</accession>
<evidence type="ECO:0008006" key="18">
    <source>
        <dbReference type="Google" id="ProtNLM"/>
    </source>
</evidence>
<keyword evidence="12 15" id="KW-0472">Membrane</keyword>
<evidence type="ECO:0000256" key="4">
    <source>
        <dbReference type="ARBA" id="ARBA00010617"/>
    </source>
</evidence>
<dbReference type="Gene3D" id="1.10.630.10">
    <property type="entry name" value="Cytochrome P450"/>
    <property type="match status" value="1"/>
</dbReference>
<evidence type="ECO:0000256" key="15">
    <source>
        <dbReference type="SAM" id="Phobius"/>
    </source>
</evidence>
<dbReference type="PANTHER" id="PTHR24292:SF103">
    <property type="entry name" value="CYTOCHROME P450 6BS1"/>
    <property type="match status" value="1"/>
</dbReference>
<dbReference type="GO" id="GO:0004497">
    <property type="term" value="F:monooxygenase activity"/>
    <property type="evidence" value="ECO:0007669"/>
    <property type="project" value="UniProtKB-KW"/>
</dbReference>
<evidence type="ECO:0000256" key="3">
    <source>
        <dbReference type="ARBA" id="ARBA00004406"/>
    </source>
</evidence>
<gene>
    <name evidence="16" type="ORF">ONE63_011431</name>
</gene>
<keyword evidence="6 13" id="KW-0479">Metal-binding</keyword>
<sequence length="507" mass="57117">MALISVLLGGVAGLLGLFIVYFSWNFNYWHKRGVPSANPFSLFGDRGGGLPFGKSFWSLLDPVYKKYKGKHAFVGTFQARRPVLVALDPDLIKTILTKEYSHFQGRGQAFDEENDPLSAHLFNLEGPRWKALRSKLSPVFTSGKLKVMFPLMTDVGQKLDARLRVLAAEKGTDGEVELKDLLVRYSTDIIASVAFGVTCDSLSGEANEFHTASREVFSANLLFIIRLFLSSIHPALVKLLPFTSLFNKASTFFLSLMKETVEFREKNKVDRNDLVKLMMQLREADSREAGTANHIGFNENLMAAQAFVFFAAGLENNANGVGFALHELSVNPELQQRAAAEVRACSARHGGLTYEAVQEMELVERILREVLRKYCPVGTLTREPTTAFQLPNSELVIDKSVWVWIPVWQLAHDPDFFPDPERFDPDRFTDQAREQRHPYAYLPFGEGPRFCVAERFAILEMKLCLAGLLDKFAFSVGRKTDLKLEFVPTAFSPTPKKGFWLKVDERP</sequence>
<dbReference type="GO" id="GO:0005506">
    <property type="term" value="F:iron ion binding"/>
    <property type="evidence" value="ECO:0007669"/>
    <property type="project" value="InterPro"/>
</dbReference>
<evidence type="ECO:0000256" key="9">
    <source>
        <dbReference type="ARBA" id="ARBA00023002"/>
    </source>
</evidence>
<keyword evidence="15" id="KW-0812">Transmembrane</keyword>
<dbReference type="AlphaFoldDB" id="A0AAV7X3G9"/>
<feature type="binding site" description="axial binding residue" evidence="13">
    <location>
        <position position="451"/>
    </location>
    <ligand>
        <name>heme</name>
        <dbReference type="ChEBI" id="CHEBI:30413"/>
    </ligand>
    <ligandPart>
        <name>Fe</name>
        <dbReference type="ChEBI" id="CHEBI:18248"/>
    </ligandPart>
</feature>
<dbReference type="InterPro" id="IPR050476">
    <property type="entry name" value="Insect_CytP450_Detox"/>
</dbReference>
<keyword evidence="15" id="KW-1133">Transmembrane helix</keyword>
<dbReference type="SMR" id="A0AAV7X3G9"/>
<evidence type="ECO:0000256" key="2">
    <source>
        <dbReference type="ARBA" id="ARBA00004174"/>
    </source>
</evidence>
<keyword evidence="5 13" id="KW-0349">Heme</keyword>
<dbReference type="GO" id="GO:0020037">
    <property type="term" value="F:heme binding"/>
    <property type="evidence" value="ECO:0007669"/>
    <property type="project" value="InterPro"/>
</dbReference>
<proteinExistence type="inferred from homology"/>
<comment type="cofactor">
    <cofactor evidence="1 13">
        <name>heme</name>
        <dbReference type="ChEBI" id="CHEBI:30413"/>
    </cofactor>
</comment>
<dbReference type="PRINTS" id="PR00463">
    <property type="entry name" value="EP450I"/>
</dbReference>
<comment type="caution">
    <text evidence="16">The sequence shown here is derived from an EMBL/GenBank/DDBJ whole genome shotgun (WGS) entry which is preliminary data.</text>
</comment>
<keyword evidence="7" id="KW-0256">Endoplasmic reticulum</keyword>
<protein>
    <recommendedName>
        <fullName evidence="18">Cytochrome P450 6a14</fullName>
    </recommendedName>
</protein>
<organism evidence="16 17">
    <name type="scientific">Megalurothrips usitatus</name>
    <name type="common">bean blossom thrips</name>
    <dbReference type="NCBI Taxonomy" id="439358"/>
    <lineage>
        <taxon>Eukaryota</taxon>
        <taxon>Metazoa</taxon>
        <taxon>Ecdysozoa</taxon>
        <taxon>Arthropoda</taxon>
        <taxon>Hexapoda</taxon>
        <taxon>Insecta</taxon>
        <taxon>Pterygota</taxon>
        <taxon>Neoptera</taxon>
        <taxon>Paraneoptera</taxon>
        <taxon>Thysanoptera</taxon>
        <taxon>Terebrantia</taxon>
        <taxon>Thripoidea</taxon>
        <taxon>Thripidae</taxon>
        <taxon>Megalurothrips</taxon>
    </lineage>
</organism>
<evidence type="ECO:0000256" key="11">
    <source>
        <dbReference type="ARBA" id="ARBA00023033"/>
    </source>
</evidence>
<dbReference type="EMBL" id="JAPTSV010000801">
    <property type="protein sequence ID" value="KAJ1518977.1"/>
    <property type="molecule type" value="Genomic_DNA"/>
</dbReference>
<evidence type="ECO:0000256" key="10">
    <source>
        <dbReference type="ARBA" id="ARBA00023004"/>
    </source>
</evidence>
<evidence type="ECO:0000256" key="1">
    <source>
        <dbReference type="ARBA" id="ARBA00001971"/>
    </source>
</evidence>
<evidence type="ECO:0000256" key="8">
    <source>
        <dbReference type="ARBA" id="ARBA00022848"/>
    </source>
</evidence>
<evidence type="ECO:0000313" key="16">
    <source>
        <dbReference type="EMBL" id="KAJ1518977.1"/>
    </source>
</evidence>
<dbReference type="PANTHER" id="PTHR24292">
    <property type="entry name" value="CYTOCHROME P450"/>
    <property type="match status" value="1"/>
</dbReference>
<name>A0AAV7X3G9_9NEOP</name>
<dbReference type="GO" id="GO:0005789">
    <property type="term" value="C:endoplasmic reticulum membrane"/>
    <property type="evidence" value="ECO:0007669"/>
    <property type="project" value="UniProtKB-SubCell"/>
</dbReference>
<dbReference type="PROSITE" id="PS00086">
    <property type="entry name" value="CYTOCHROME_P450"/>
    <property type="match status" value="1"/>
</dbReference>
<evidence type="ECO:0000256" key="7">
    <source>
        <dbReference type="ARBA" id="ARBA00022824"/>
    </source>
</evidence>
<keyword evidence="17" id="KW-1185">Reference proteome</keyword>
<evidence type="ECO:0000256" key="14">
    <source>
        <dbReference type="RuleBase" id="RU000461"/>
    </source>
</evidence>
<keyword evidence="9 14" id="KW-0560">Oxidoreductase</keyword>
<dbReference type="Proteomes" id="UP001075354">
    <property type="component" value="Unassembled WGS sequence"/>
</dbReference>
<dbReference type="PRINTS" id="PR00385">
    <property type="entry name" value="P450"/>
</dbReference>
<evidence type="ECO:0000313" key="17">
    <source>
        <dbReference type="Proteomes" id="UP001075354"/>
    </source>
</evidence>
<dbReference type="FunFam" id="1.10.630.10:FF:000042">
    <property type="entry name" value="Cytochrome P450"/>
    <property type="match status" value="1"/>
</dbReference>
<dbReference type="Pfam" id="PF00067">
    <property type="entry name" value="p450"/>
    <property type="match status" value="1"/>
</dbReference>
<evidence type="ECO:0000256" key="5">
    <source>
        <dbReference type="ARBA" id="ARBA00022617"/>
    </source>
</evidence>
<reference evidence="16" key="1">
    <citation type="submission" date="2022-12" db="EMBL/GenBank/DDBJ databases">
        <title>Chromosome-level genome assembly of the bean flower thrips Megalurothrips usitatus.</title>
        <authorList>
            <person name="Ma L."/>
            <person name="Liu Q."/>
            <person name="Li H."/>
            <person name="Cai W."/>
        </authorList>
    </citation>
    <scope>NUCLEOTIDE SEQUENCE</scope>
    <source>
        <strain evidence="16">Cailab_2022a</strain>
    </source>
</reference>
<evidence type="ECO:0000256" key="6">
    <source>
        <dbReference type="ARBA" id="ARBA00022723"/>
    </source>
</evidence>
<dbReference type="InterPro" id="IPR017972">
    <property type="entry name" value="Cyt_P450_CS"/>
</dbReference>
<dbReference type="InterPro" id="IPR036396">
    <property type="entry name" value="Cyt_P450_sf"/>
</dbReference>
<dbReference type="InterPro" id="IPR001128">
    <property type="entry name" value="Cyt_P450"/>
</dbReference>
<evidence type="ECO:0000256" key="13">
    <source>
        <dbReference type="PIRSR" id="PIRSR602401-1"/>
    </source>
</evidence>
<dbReference type="CDD" id="cd11056">
    <property type="entry name" value="CYP6-like"/>
    <property type="match status" value="1"/>
</dbReference>
<feature type="transmembrane region" description="Helical" evidence="15">
    <location>
        <begin position="6"/>
        <end position="24"/>
    </location>
</feature>